<feature type="non-terminal residue" evidence="2">
    <location>
        <position position="1"/>
    </location>
</feature>
<dbReference type="Gene3D" id="3.40.50.300">
    <property type="entry name" value="P-loop containing nucleotide triphosphate hydrolases"/>
    <property type="match status" value="1"/>
</dbReference>
<organism evidence="2">
    <name type="scientific">mine drainage metagenome</name>
    <dbReference type="NCBI Taxonomy" id="410659"/>
    <lineage>
        <taxon>unclassified sequences</taxon>
        <taxon>metagenomes</taxon>
        <taxon>ecological metagenomes</taxon>
    </lineage>
</organism>
<proteinExistence type="predicted"/>
<dbReference type="EMBL" id="AUZZ01006009">
    <property type="protein sequence ID" value="EQD47684.1"/>
    <property type="molecule type" value="Genomic_DNA"/>
</dbReference>
<feature type="domain" description="Helicase/UvrB N-terminal" evidence="1">
    <location>
        <begin position="87"/>
        <end position="332"/>
    </location>
</feature>
<keyword evidence="2" id="KW-0378">Hydrolase</keyword>
<evidence type="ECO:0000259" key="1">
    <source>
        <dbReference type="Pfam" id="PF04851"/>
    </source>
</evidence>
<feature type="non-terminal residue" evidence="2">
    <location>
        <position position="463"/>
    </location>
</feature>
<dbReference type="GO" id="GO:0003677">
    <property type="term" value="F:DNA binding"/>
    <property type="evidence" value="ECO:0007669"/>
    <property type="project" value="InterPro"/>
</dbReference>
<keyword evidence="2" id="KW-0347">Helicase</keyword>
<sequence>GFSHSPYEILDPEQRWFPAAEELRATAYEKLVPPLVARIREEVAAWRESGYQGASSTSRALLEWWFKTEHLLEQTDDTQSEFRYYFAQREAVESVIWLYDVRGARDKFDLMRFDASGAVSASMFDEAWPRFVVKMATGAGKTKVLSLLIAWSYFHKLYEPESPLARNFLLIAPNIIVLDRLRSDFDGLKIFFNDPVLPDNAHVGRNWRDDFQMVLHIQDDVRVVRPVGNLFLTNIHRVYLGETHEPSLEDEDLTDYFLSPFGEKPVGKTTDSHTDLGEVIREIDELAVFNDEAHHIHDSRLAWFQSIQDIHHRLLQKDLKLALQVDVTATPRHENGAIFVQTVSDYPLVEAIAQNVVKHPVLPDAPSRAKLTEHKSALITERFTDYLQLGVEEWRKSCAEHEKLGKKAVLFVMVDDTRNCDEVGAHLEKICPELDGAVLVIHTKKNGEISEAASGQDKDELER</sequence>
<dbReference type="GO" id="GO:0004386">
    <property type="term" value="F:helicase activity"/>
    <property type="evidence" value="ECO:0007669"/>
    <property type="project" value="UniProtKB-KW"/>
</dbReference>
<dbReference type="InterPro" id="IPR027417">
    <property type="entry name" value="P-loop_NTPase"/>
</dbReference>
<dbReference type="GO" id="GO:0016787">
    <property type="term" value="F:hydrolase activity"/>
    <property type="evidence" value="ECO:0007669"/>
    <property type="project" value="InterPro"/>
</dbReference>
<gene>
    <name evidence="2" type="ORF">B2A_08346</name>
</gene>
<evidence type="ECO:0000313" key="2">
    <source>
        <dbReference type="EMBL" id="EQD47684.1"/>
    </source>
</evidence>
<reference evidence="2" key="2">
    <citation type="journal article" date="2014" name="ISME J.">
        <title>Microbial stratification in low pH oxic and suboxic macroscopic growths along an acid mine drainage.</title>
        <authorList>
            <person name="Mendez-Garcia C."/>
            <person name="Mesa V."/>
            <person name="Sprenger R.R."/>
            <person name="Richter M."/>
            <person name="Diez M.S."/>
            <person name="Solano J."/>
            <person name="Bargiela R."/>
            <person name="Golyshina O.V."/>
            <person name="Manteca A."/>
            <person name="Ramos J.L."/>
            <person name="Gallego J.R."/>
            <person name="Llorente I."/>
            <person name="Martins Dos Santos V.A."/>
            <person name="Jensen O.N."/>
            <person name="Pelaez A.I."/>
            <person name="Sanchez J."/>
            <person name="Ferrer M."/>
        </authorList>
    </citation>
    <scope>NUCLEOTIDE SEQUENCE</scope>
</reference>
<keyword evidence="2" id="KW-0547">Nucleotide-binding</keyword>
<name>T1B4F9_9ZZZZ</name>
<dbReference type="InterPro" id="IPR006935">
    <property type="entry name" value="Helicase/UvrB_N"/>
</dbReference>
<comment type="caution">
    <text evidence="2">The sequence shown here is derived from an EMBL/GenBank/DDBJ whole genome shotgun (WGS) entry which is preliminary data.</text>
</comment>
<reference evidence="2" key="1">
    <citation type="submission" date="2013-08" db="EMBL/GenBank/DDBJ databases">
        <authorList>
            <person name="Mendez C."/>
            <person name="Richter M."/>
            <person name="Ferrer M."/>
            <person name="Sanchez J."/>
        </authorList>
    </citation>
    <scope>NUCLEOTIDE SEQUENCE</scope>
</reference>
<protein>
    <submittedName>
        <fullName evidence="2">Type III restriction-modification enzyme helicase subunit</fullName>
    </submittedName>
</protein>
<accession>T1B4F9</accession>
<dbReference type="AlphaFoldDB" id="T1B4F9"/>
<dbReference type="SUPFAM" id="SSF52540">
    <property type="entry name" value="P-loop containing nucleoside triphosphate hydrolases"/>
    <property type="match status" value="1"/>
</dbReference>
<dbReference type="Pfam" id="PF04851">
    <property type="entry name" value="ResIII"/>
    <property type="match status" value="1"/>
</dbReference>
<keyword evidence="2" id="KW-0067">ATP-binding</keyword>
<dbReference type="GO" id="GO:0005524">
    <property type="term" value="F:ATP binding"/>
    <property type="evidence" value="ECO:0007669"/>
    <property type="project" value="InterPro"/>
</dbReference>